<keyword evidence="3" id="KW-1185">Reference proteome</keyword>
<dbReference type="AlphaFoldDB" id="A0A1N7JLK5"/>
<dbReference type="STRING" id="80876.SAMN05421779_102370"/>
<dbReference type="CDD" id="cd00093">
    <property type="entry name" value="HTH_XRE"/>
    <property type="match status" value="1"/>
</dbReference>
<protein>
    <submittedName>
        <fullName evidence="2">Helix-turn-helix</fullName>
    </submittedName>
</protein>
<dbReference type="InterPro" id="IPR001387">
    <property type="entry name" value="Cro/C1-type_HTH"/>
</dbReference>
<dbReference type="PROSITE" id="PS50943">
    <property type="entry name" value="HTH_CROC1"/>
    <property type="match status" value="1"/>
</dbReference>
<feature type="domain" description="HTH cro/C1-type" evidence="1">
    <location>
        <begin position="29"/>
        <end position="64"/>
    </location>
</feature>
<evidence type="ECO:0000259" key="1">
    <source>
        <dbReference type="PROSITE" id="PS50943"/>
    </source>
</evidence>
<dbReference type="SUPFAM" id="SSF47413">
    <property type="entry name" value="lambda repressor-like DNA-binding domains"/>
    <property type="match status" value="1"/>
</dbReference>
<organism evidence="2 3">
    <name type="scientific">Insolitispirillum peregrinum</name>
    <dbReference type="NCBI Taxonomy" id="80876"/>
    <lineage>
        <taxon>Bacteria</taxon>
        <taxon>Pseudomonadati</taxon>
        <taxon>Pseudomonadota</taxon>
        <taxon>Alphaproteobacteria</taxon>
        <taxon>Rhodospirillales</taxon>
        <taxon>Novispirillaceae</taxon>
        <taxon>Insolitispirillum</taxon>
    </lineage>
</organism>
<sequence>MVCTMSDDLSARIRAIIGGQSVRSFALGAGVAPSTLQSILSGNRPTLDTLIAIARAGRVSIDWLATGQDMPRSSSVSTMPVVLDEDLLGRVVEGIRRVYKEVGAAISDRDVGRLAARIYADLSDAYEDPDERAIGLKMALQHLRRDLQGVPLPAGMASGKRLA</sequence>
<reference evidence="2 3" key="1">
    <citation type="submission" date="2017-01" db="EMBL/GenBank/DDBJ databases">
        <authorList>
            <person name="Mah S.A."/>
            <person name="Swanson W.J."/>
            <person name="Moy G.W."/>
            <person name="Vacquier V.D."/>
        </authorList>
    </citation>
    <scope>NUCLEOTIDE SEQUENCE [LARGE SCALE GENOMIC DNA]</scope>
    <source>
        <strain evidence="2 3">DSM 11589</strain>
    </source>
</reference>
<dbReference type="Proteomes" id="UP000185678">
    <property type="component" value="Unassembled WGS sequence"/>
</dbReference>
<dbReference type="GO" id="GO:0003677">
    <property type="term" value="F:DNA binding"/>
    <property type="evidence" value="ECO:0007669"/>
    <property type="project" value="InterPro"/>
</dbReference>
<evidence type="ECO:0000313" key="3">
    <source>
        <dbReference type="Proteomes" id="UP000185678"/>
    </source>
</evidence>
<proteinExistence type="predicted"/>
<dbReference type="SMART" id="SM00530">
    <property type="entry name" value="HTH_XRE"/>
    <property type="match status" value="1"/>
</dbReference>
<dbReference type="Pfam" id="PF01381">
    <property type="entry name" value="HTH_3"/>
    <property type="match status" value="1"/>
</dbReference>
<dbReference type="OrthoDB" id="528805at2"/>
<dbReference type="InterPro" id="IPR010982">
    <property type="entry name" value="Lambda_DNA-bd_dom_sf"/>
</dbReference>
<evidence type="ECO:0000313" key="2">
    <source>
        <dbReference type="EMBL" id="SIS50190.1"/>
    </source>
</evidence>
<dbReference type="EMBL" id="FTOA01000002">
    <property type="protein sequence ID" value="SIS50190.1"/>
    <property type="molecule type" value="Genomic_DNA"/>
</dbReference>
<name>A0A1N7JLK5_9PROT</name>
<accession>A0A1N7JLK5</accession>
<dbReference type="Gene3D" id="1.10.260.40">
    <property type="entry name" value="lambda repressor-like DNA-binding domains"/>
    <property type="match status" value="1"/>
</dbReference>
<gene>
    <name evidence="2" type="ORF">SAMN05421779_102370</name>
</gene>